<proteinExistence type="predicted"/>
<keyword evidence="2" id="KW-1185">Reference proteome</keyword>
<dbReference type="InterPro" id="IPR006035">
    <property type="entry name" value="Ureohydrolase"/>
</dbReference>
<sequence length="223" mass="25429">MSDYRLLVPKNYLKKLAQEIRVVDQQAVYFLGSGDYHYLSLPIMAHFTKSFSVLVFDHHIDASELIFPGMLSCGSWIRDLLADFDQVAHVYILGPDMSHGYPHKAMPNWVKQKLTILSERDLLAGHYQELAKALAGQQIYLSVDRDILATCELATSWDQGRLTSQQLCHWIEAIVPNHQLLGADICGDMNWTSQSVFNLDYKKLVSQSRQSLQDLLTTIKNLF</sequence>
<gene>
    <name evidence="1" type="ORF">AWM75_01330</name>
</gene>
<dbReference type="Gene3D" id="3.40.800.10">
    <property type="entry name" value="Ureohydrolase domain"/>
    <property type="match status" value="1"/>
</dbReference>
<dbReference type="SUPFAM" id="SSF52768">
    <property type="entry name" value="Arginase/deacetylase"/>
    <property type="match status" value="1"/>
</dbReference>
<reference evidence="2" key="2">
    <citation type="submission" date="2016-01" db="EMBL/GenBank/DDBJ databases">
        <title>Six Aerococcus type strain genome sequencing and assembly using PacBio and Illumina Hiseq.</title>
        <authorList>
            <person name="Carkaci D."/>
            <person name="Dargis R."/>
            <person name="Nielsen X.C."/>
            <person name="Skovgaard O."/>
            <person name="Fuursted K."/>
            <person name="Christensen J.J."/>
        </authorList>
    </citation>
    <scope>NUCLEOTIDE SEQUENCE [LARGE SCALE GENOMIC DNA]</scope>
    <source>
        <strain evidence="2">CCUG42038B</strain>
    </source>
</reference>
<dbReference type="GO" id="GO:0016813">
    <property type="term" value="F:hydrolase activity, acting on carbon-nitrogen (but not peptide) bonds, in linear amidines"/>
    <property type="evidence" value="ECO:0007669"/>
    <property type="project" value="UniProtKB-ARBA"/>
</dbReference>
<dbReference type="STRING" id="128944.AWM75_01330"/>
<accession>A0A0X8FKG4</accession>
<evidence type="ECO:0000313" key="2">
    <source>
        <dbReference type="Proteomes" id="UP000062260"/>
    </source>
</evidence>
<organism evidence="1 2">
    <name type="scientific">Aerococcus urinaehominis</name>
    <dbReference type="NCBI Taxonomy" id="128944"/>
    <lineage>
        <taxon>Bacteria</taxon>
        <taxon>Bacillati</taxon>
        <taxon>Bacillota</taxon>
        <taxon>Bacilli</taxon>
        <taxon>Lactobacillales</taxon>
        <taxon>Aerococcaceae</taxon>
        <taxon>Aerococcus</taxon>
    </lineage>
</organism>
<dbReference type="KEGG" id="auh:AWM75_01330"/>
<evidence type="ECO:0008006" key="3">
    <source>
        <dbReference type="Google" id="ProtNLM"/>
    </source>
</evidence>
<protein>
    <recommendedName>
        <fullName evidence="3">Arginase</fullName>
    </recommendedName>
</protein>
<dbReference type="GO" id="GO:0046872">
    <property type="term" value="F:metal ion binding"/>
    <property type="evidence" value="ECO:0007669"/>
    <property type="project" value="InterPro"/>
</dbReference>
<dbReference type="AlphaFoldDB" id="A0A0X8FKG4"/>
<dbReference type="Pfam" id="PF00491">
    <property type="entry name" value="Arginase"/>
    <property type="match status" value="1"/>
</dbReference>
<reference evidence="1 2" key="1">
    <citation type="journal article" date="2016" name="Genome Announc.">
        <title>Complete Genome Sequences of Aerococcus christensenii CCUG 28831T, Aerococcus sanguinicola CCUG 43001T, Aerococcus urinae CCUG 36881T, Aerococcus urinaeequi CCUG 28094T, Aerococcus urinaehominis CCUG 42038 BT, and Aerococcus viridans CCUG 4311T.</title>
        <authorList>
            <person name="Carkaci D."/>
            <person name="Dargis R."/>
            <person name="Nielsen X.C."/>
            <person name="Skovgaard O."/>
            <person name="Fuursted K."/>
            <person name="Christensen J.J."/>
        </authorList>
    </citation>
    <scope>NUCLEOTIDE SEQUENCE [LARGE SCALE GENOMIC DNA]</scope>
    <source>
        <strain evidence="1 2">CCUG42038B</strain>
    </source>
</reference>
<name>A0A0X8FKG4_9LACT</name>
<dbReference type="InterPro" id="IPR023696">
    <property type="entry name" value="Ureohydrolase_dom_sf"/>
</dbReference>
<evidence type="ECO:0000313" key="1">
    <source>
        <dbReference type="EMBL" id="AMB98719.1"/>
    </source>
</evidence>
<dbReference type="RefSeq" id="WP_067977378.1">
    <property type="nucleotide sequence ID" value="NZ_FNHJ01000003.1"/>
</dbReference>
<dbReference type="Proteomes" id="UP000062260">
    <property type="component" value="Chromosome"/>
</dbReference>
<dbReference type="EMBL" id="CP014163">
    <property type="protein sequence ID" value="AMB98719.1"/>
    <property type="molecule type" value="Genomic_DNA"/>
</dbReference>